<dbReference type="AlphaFoldDB" id="A0A2G3PPZ8"/>
<accession>A0A2G3PPZ8</accession>
<evidence type="ECO:0000313" key="3">
    <source>
        <dbReference type="Proteomes" id="UP000225108"/>
    </source>
</evidence>
<dbReference type="RefSeq" id="WP_099381045.1">
    <property type="nucleotide sequence ID" value="NZ_PEBD01000004.1"/>
</dbReference>
<evidence type="ECO:0000256" key="1">
    <source>
        <dbReference type="SAM" id="MobiDB-lite"/>
    </source>
</evidence>
<sequence length="180" mass="19035">MLKNTVVEGLVAGTVGGAVMTFGEKLEQKLTGRPSSYVPARVLERLTGMGEKPGQQPVWANWAMHYGQAAALGVLRSVMSEVGLRGPVASAKFTVVRLTNDQILENATGVGAPPETWPRSEIAIDVLHKAVYAFTTGVITDALAARRGPGPGQQHAAVLPGRHPGVGPISRERAKRRLLG</sequence>
<feature type="region of interest" description="Disordered" evidence="1">
    <location>
        <begin position="147"/>
        <end position="169"/>
    </location>
</feature>
<name>A0A2G3PPZ8_WILMA</name>
<evidence type="ECO:0000313" key="2">
    <source>
        <dbReference type="EMBL" id="PHV67865.1"/>
    </source>
</evidence>
<comment type="caution">
    <text evidence="2">The sequence shown here is derived from an EMBL/GenBank/DDBJ whole genome shotgun (WGS) entry which is preliminary data.</text>
</comment>
<proteinExistence type="predicted"/>
<dbReference type="EMBL" id="PEBD01000004">
    <property type="protein sequence ID" value="PHV67865.1"/>
    <property type="molecule type" value="Genomic_DNA"/>
</dbReference>
<reference evidence="2 3" key="1">
    <citation type="submission" date="2017-10" db="EMBL/GenBank/DDBJ databases">
        <title>The draft genome sequence of Williamsia sp. BULT 1.1 isolated from the semi-arid grassland soils from South Africa.</title>
        <authorList>
            <person name="Kabwe M.H."/>
            <person name="Govender N."/>
            <person name="Mutseka Lunga P."/>
            <person name="Vikram S."/>
            <person name="Makhalanyane T.P."/>
        </authorList>
    </citation>
    <scope>NUCLEOTIDE SEQUENCE [LARGE SCALE GENOMIC DNA]</scope>
    <source>
        <strain evidence="2 3">BULT 1.1</strain>
    </source>
</reference>
<protein>
    <submittedName>
        <fullName evidence="2">Uncharacterized protein</fullName>
    </submittedName>
</protein>
<dbReference type="Proteomes" id="UP000225108">
    <property type="component" value="Unassembled WGS sequence"/>
</dbReference>
<organism evidence="2 3">
    <name type="scientific">Williamsia marianensis</name>
    <dbReference type="NCBI Taxonomy" id="85044"/>
    <lineage>
        <taxon>Bacteria</taxon>
        <taxon>Bacillati</taxon>
        <taxon>Actinomycetota</taxon>
        <taxon>Actinomycetes</taxon>
        <taxon>Mycobacteriales</taxon>
        <taxon>Nocardiaceae</taxon>
        <taxon>Williamsia</taxon>
    </lineage>
</organism>
<gene>
    <name evidence="2" type="ORF">CSW57_00765</name>
</gene>